<organism evidence="2 3">
    <name type="scientific">Tetradesmus obliquus</name>
    <name type="common">Green alga</name>
    <name type="synonym">Acutodesmus obliquus</name>
    <dbReference type="NCBI Taxonomy" id="3088"/>
    <lineage>
        <taxon>Eukaryota</taxon>
        <taxon>Viridiplantae</taxon>
        <taxon>Chlorophyta</taxon>
        <taxon>core chlorophytes</taxon>
        <taxon>Chlorophyceae</taxon>
        <taxon>CS clade</taxon>
        <taxon>Sphaeropleales</taxon>
        <taxon>Scenedesmaceae</taxon>
        <taxon>Tetradesmus</taxon>
    </lineage>
</organism>
<protein>
    <submittedName>
        <fullName evidence="2">Uncharacterized protein</fullName>
    </submittedName>
</protein>
<feature type="region of interest" description="Disordered" evidence="1">
    <location>
        <begin position="1"/>
        <end position="46"/>
    </location>
</feature>
<dbReference type="AlphaFoldDB" id="A0A383V641"/>
<reference evidence="2 3" key="1">
    <citation type="submission" date="2016-10" db="EMBL/GenBank/DDBJ databases">
        <authorList>
            <person name="Cai Z."/>
        </authorList>
    </citation>
    <scope>NUCLEOTIDE SEQUENCE [LARGE SCALE GENOMIC DNA]</scope>
</reference>
<feature type="compositionally biased region" description="Polar residues" evidence="1">
    <location>
        <begin position="1"/>
        <end position="14"/>
    </location>
</feature>
<accession>A0A383V641</accession>
<evidence type="ECO:0000313" key="2">
    <source>
        <dbReference type="EMBL" id="SZX61068.1"/>
    </source>
</evidence>
<keyword evidence="3" id="KW-1185">Reference proteome</keyword>
<name>A0A383V641_TETOB</name>
<evidence type="ECO:0000313" key="3">
    <source>
        <dbReference type="Proteomes" id="UP000256970"/>
    </source>
</evidence>
<sequence>MASPFSKPSTQTVPHSDAKPIPSTSHPTAHQTVAEQQHESHEHINADLYRTFSPSDVAMWDWKSEWQRSRAGNSGLTKAPSGLWSKIFGFGKSTS</sequence>
<dbReference type="EMBL" id="FNXT01000121">
    <property type="protein sequence ID" value="SZX61068.1"/>
    <property type="molecule type" value="Genomic_DNA"/>
</dbReference>
<evidence type="ECO:0000256" key="1">
    <source>
        <dbReference type="SAM" id="MobiDB-lite"/>
    </source>
</evidence>
<proteinExistence type="predicted"/>
<gene>
    <name evidence="2" type="ORF">BQ4739_LOCUS1601</name>
</gene>
<feature type="compositionally biased region" description="Basic and acidic residues" evidence="1">
    <location>
        <begin position="36"/>
        <end position="45"/>
    </location>
</feature>
<dbReference type="Proteomes" id="UP000256970">
    <property type="component" value="Unassembled WGS sequence"/>
</dbReference>
<feature type="compositionally biased region" description="Polar residues" evidence="1">
    <location>
        <begin position="22"/>
        <end position="35"/>
    </location>
</feature>